<reference evidence="1" key="1">
    <citation type="journal article" date="2014" name="Nat. Commun.">
        <title>The tobacco genome sequence and its comparison with those of tomato and potato.</title>
        <authorList>
            <person name="Sierro N."/>
            <person name="Battey J.N."/>
            <person name="Ouadi S."/>
            <person name="Bakaher N."/>
            <person name="Bovet L."/>
            <person name="Willig A."/>
            <person name="Goepfert S."/>
            <person name="Peitsch M.C."/>
            <person name="Ivanov N.V."/>
        </authorList>
    </citation>
    <scope>NUCLEOTIDE SEQUENCE [LARGE SCALE GENOMIC DNA]</scope>
</reference>
<accession>A0AC58RWP5</accession>
<dbReference type="RefSeq" id="XP_075077159.1">
    <property type="nucleotide sequence ID" value="XM_075221058.1"/>
</dbReference>
<protein>
    <submittedName>
        <fullName evidence="2">Uncharacterized protein LOC142163905</fullName>
    </submittedName>
</protein>
<organism evidence="1 2">
    <name type="scientific">Nicotiana tabacum</name>
    <name type="common">Common tobacco</name>
    <dbReference type="NCBI Taxonomy" id="4097"/>
    <lineage>
        <taxon>Eukaryota</taxon>
        <taxon>Viridiplantae</taxon>
        <taxon>Streptophyta</taxon>
        <taxon>Embryophyta</taxon>
        <taxon>Tracheophyta</taxon>
        <taxon>Spermatophyta</taxon>
        <taxon>Magnoliopsida</taxon>
        <taxon>eudicotyledons</taxon>
        <taxon>Gunneridae</taxon>
        <taxon>Pentapetalae</taxon>
        <taxon>asterids</taxon>
        <taxon>lamiids</taxon>
        <taxon>Solanales</taxon>
        <taxon>Solanaceae</taxon>
        <taxon>Nicotianoideae</taxon>
        <taxon>Nicotianeae</taxon>
        <taxon>Nicotiana</taxon>
    </lineage>
</organism>
<keyword evidence="1" id="KW-1185">Reference proteome</keyword>
<evidence type="ECO:0000313" key="2">
    <source>
        <dbReference type="RefSeq" id="XP_075077159.1"/>
    </source>
</evidence>
<gene>
    <name evidence="2" type="primary">LOC142163905</name>
</gene>
<proteinExistence type="predicted"/>
<name>A0AC58RWP5_TOBAC</name>
<sequence>MVEEYLRHFVTYSQKNWVKLPDAAQLCFNSQKISSTNRSNFEIVTGQQPLFSHTMNAPNISKSPIAASFSKERKQSFDIAWSYLVKALKWMKKHVDQNCRFVEYQVGDKVMVKIPKRYLFVGVYDPRLLQKYIGPLSIEKRIGKVAYQLDTPAWWMIHPVFHVRGSFMEQIHNTQYLRPQFNREKACRSYSR</sequence>
<reference evidence="2" key="2">
    <citation type="submission" date="2025-08" db="UniProtKB">
        <authorList>
            <consortium name="RefSeq"/>
        </authorList>
    </citation>
    <scope>IDENTIFICATION</scope>
    <source>
        <tissue evidence="2">Leaf</tissue>
    </source>
</reference>
<dbReference type="Proteomes" id="UP000790787">
    <property type="component" value="Chromosome 9"/>
</dbReference>
<evidence type="ECO:0000313" key="1">
    <source>
        <dbReference type="Proteomes" id="UP000790787"/>
    </source>
</evidence>